<evidence type="ECO:0000313" key="8">
    <source>
        <dbReference type="EMBL" id="OGN25284.1"/>
    </source>
</evidence>
<dbReference type="GO" id="GO:0006508">
    <property type="term" value="P:proteolysis"/>
    <property type="evidence" value="ECO:0007669"/>
    <property type="project" value="UniProtKB-KW"/>
</dbReference>
<comment type="caution">
    <text evidence="8">The sequence shown here is derived from an EMBL/GenBank/DDBJ whole genome shotgun (WGS) entry which is preliminary data.</text>
</comment>
<keyword evidence="3 5" id="KW-0378">Hydrolase</keyword>
<evidence type="ECO:0000256" key="5">
    <source>
        <dbReference type="PROSITE-ProRule" id="PRU01240"/>
    </source>
</evidence>
<dbReference type="InterPro" id="IPR022398">
    <property type="entry name" value="Peptidase_S8_His-AS"/>
</dbReference>
<dbReference type="PANTHER" id="PTHR43806">
    <property type="entry name" value="PEPTIDASE S8"/>
    <property type="match status" value="1"/>
</dbReference>
<dbReference type="InterPro" id="IPR023827">
    <property type="entry name" value="Peptidase_S8_Asp-AS"/>
</dbReference>
<feature type="active site" description="Charge relay system" evidence="5">
    <location>
        <position position="175"/>
    </location>
</feature>
<dbReference type="InterPro" id="IPR036852">
    <property type="entry name" value="Peptidase_S8/S53_dom_sf"/>
</dbReference>
<organism evidence="8 9">
    <name type="scientific">Candidatus Yanofskybacteria bacterium RIFCSPLOWO2_01_FULL_44_22</name>
    <dbReference type="NCBI Taxonomy" id="1802697"/>
    <lineage>
        <taxon>Bacteria</taxon>
        <taxon>Candidatus Yanofskyibacteriota</taxon>
    </lineage>
</organism>
<keyword evidence="2 5" id="KW-0645">Protease</keyword>
<feature type="domain" description="Peptidase S8/S53" evidence="7">
    <location>
        <begin position="130"/>
        <end position="377"/>
    </location>
</feature>
<dbReference type="InterPro" id="IPR015500">
    <property type="entry name" value="Peptidase_S8_subtilisin-rel"/>
</dbReference>
<dbReference type="GO" id="GO:0004252">
    <property type="term" value="F:serine-type endopeptidase activity"/>
    <property type="evidence" value="ECO:0007669"/>
    <property type="project" value="UniProtKB-UniRule"/>
</dbReference>
<dbReference type="PROSITE" id="PS00137">
    <property type="entry name" value="SUBTILASE_HIS"/>
    <property type="match status" value="1"/>
</dbReference>
<sequence length="403" mass="42082">MKTKKIAYFIVILSLLLGANFSYGASEDTRYFVKSASGLWRKSLGARHVFGNGFTADLSAWQLKVAGMFGLEVEPVRKLYILPEAEAATLTQTSAKGRPVSRQVPSAQVQWGIKMIYNDSTLEKSSGGLDVNVAILDTGVLKTHPDLKNRIKDCKDFTSLKQPIVNGQCEDKNGHGTHVAGVIAADGGDDARGIYGVAPEANVWAYKVCGTNGSCWSDDIASALMTAADRGANVVNLSLGSDASNQLIADAVSYATAAGVLVVAAAGNDGPYVGSIDYPGAYSSVVAVAAVDAAKDVPGWSSRGLNSSSEPYVVEEGDVEFAAPGVSIESTWKDGGYAVSSGTSMATPHVAGLAAKLWQVEALDQAGATRGLLQDFAHDLGLLSEEGLPVDDDASGFGLPQLR</sequence>
<reference evidence="8 9" key="1">
    <citation type="journal article" date="2016" name="Nat. Commun.">
        <title>Thousands of microbial genomes shed light on interconnected biogeochemical processes in an aquifer system.</title>
        <authorList>
            <person name="Anantharaman K."/>
            <person name="Brown C.T."/>
            <person name="Hug L.A."/>
            <person name="Sharon I."/>
            <person name="Castelle C.J."/>
            <person name="Probst A.J."/>
            <person name="Thomas B.C."/>
            <person name="Singh A."/>
            <person name="Wilkins M.J."/>
            <person name="Karaoz U."/>
            <person name="Brodie E.L."/>
            <person name="Williams K.H."/>
            <person name="Hubbard S.S."/>
            <person name="Banfield J.F."/>
        </authorList>
    </citation>
    <scope>NUCLEOTIDE SEQUENCE [LARGE SCALE GENOMIC DNA]</scope>
</reference>
<protein>
    <recommendedName>
        <fullName evidence="7">Peptidase S8/S53 domain-containing protein</fullName>
    </recommendedName>
</protein>
<evidence type="ECO:0000256" key="6">
    <source>
        <dbReference type="RuleBase" id="RU003355"/>
    </source>
</evidence>
<proteinExistence type="inferred from homology"/>
<evidence type="ECO:0000256" key="1">
    <source>
        <dbReference type="ARBA" id="ARBA00011073"/>
    </source>
</evidence>
<dbReference type="PRINTS" id="PR00723">
    <property type="entry name" value="SUBTILISIN"/>
</dbReference>
<keyword evidence="4 5" id="KW-0720">Serine protease</keyword>
<evidence type="ECO:0000259" key="7">
    <source>
        <dbReference type="Pfam" id="PF00082"/>
    </source>
</evidence>
<dbReference type="AlphaFoldDB" id="A0A1F8GIR3"/>
<dbReference type="InterPro" id="IPR050131">
    <property type="entry name" value="Peptidase_S8_subtilisin-like"/>
</dbReference>
<dbReference type="STRING" id="1802697.A2925_01650"/>
<dbReference type="PROSITE" id="PS00136">
    <property type="entry name" value="SUBTILASE_ASP"/>
    <property type="match status" value="1"/>
</dbReference>
<dbReference type="PROSITE" id="PS51892">
    <property type="entry name" value="SUBTILASE"/>
    <property type="match status" value="1"/>
</dbReference>
<name>A0A1F8GIR3_9BACT</name>
<dbReference type="EMBL" id="MGKL01000021">
    <property type="protein sequence ID" value="OGN25284.1"/>
    <property type="molecule type" value="Genomic_DNA"/>
</dbReference>
<feature type="active site" description="Charge relay system" evidence="5">
    <location>
        <position position="137"/>
    </location>
</feature>
<dbReference type="InterPro" id="IPR023828">
    <property type="entry name" value="Peptidase_S8_Ser-AS"/>
</dbReference>
<dbReference type="InterPro" id="IPR000209">
    <property type="entry name" value="Peptidase_S8/S53_dom"/>
</dbReference>
<evidence type="ECO:0000256" key="2">
    <source>
        <dbReference type="ARBA" id="ARBA00022670"/>
    </source>
</evidence>
<evidence type="ECO:0000256" key="3">
    <source>
        <dbReference type="ARBA" id="ARBA00022801"/>
    </source>
</evidence>
<dbReference type="Proteomes" id="UP000178256">
    <property type="component" value="Unassembled WGS sequence"/>
</dbReference>
<dbReference type="PANTHER" id="PTHR43806:SF11">
    <property type="entry name" value="CEREVISIN-RELATED"/>
    <property type="match status" value="1"/>
</dbReference>
<feature type="active site" description="Charge relay system" evidence="5">
    <location>
        <position position="344"/>
    </location>
</feature>
<dbReference type="Pfam" id="PF00082">
    <property type="entry name" value="Peptidase_S8"/>
    <property type="match status" value="1"/>
</dbReference>
<evidence type="ECO:0000256" key="4">
    <source>
        <dbReference type="ARBA" id="ARBA00022825"/>
    </source>
</evidence>
<gene>
    <name evidence="8" type="ORF">A2925_01650</name>
</gene>
<dbReference type="PROSITE" id="PS00138">
    <property type="entry name" value="SUBTILASE_SER"/>
    <property type="match status" value="1"/>
</dbReference>
<evidence type="ECO:0000313" key="9">
    <source>
        <dbReference type="Proteomes" id="UP000178256"/>
    </source>
</evidence>
<dbReference type="Gene3D" id="3.40.50.200">
    <property type="entry name" value="Peptidase S8/S53 domain"/>
    <property type="match status" value="1"/>
</dbReference>
<accession>A0A1F8GIR3</accession>
<dbReference type="SUPFAM" id="SSF52743">
    <property type="entry name" value="Subtilisin-like"/>
    <property type="match status" value="1"/>
</dbReference>
<comment type="similarity">
    <text evidence="1 5 6">Belongs to the peptidase S8 family.</text>
</comment>